<evidence type="ECO:0000256" key="5">
    <source>
        <dbReference type="ARBA" id="ARBA00022917"/>
    </source>
</evidence>
<comment type="catalytic activity">
    <reaction evidence="8">
        <text>L-seryl-tRNA(Sec) + selenophosphate + H(+) = L-selenocysteinyl-tRNA(Sec) + phosphate</text>
        <dbReference type="Rhea" id="RHEA:22728"/>
        <dbReference type="Rhea" id="RHEA-COMP:9742"/>
        <dbReference type="Rhea" id="RHEA-COMP:9743"/>
        <dbReference type="ChEBI" id="CHEBI:15378"/>
        <dbReference type="ChEBI" id="CHEBI:16144"/>
        <dbReference type="ChEBI" id="CHEBI:43474"/>
        <dbReference type="ChEBI" id="CHEBI:78533"/>
        <dbReference type="ChEBI" id="CHEBI:78573"/>
        <dbReference type="EC" id="2.9.1.1"/>
    </reaction>
</comment>
<dbReference type="AlphaFoldDB" id="A0A1I7GCI9"/>
<dbReference type="EMBL" id="FPBT01000006">
    <property type="protein sequence ID" value="SFU46143.1"/>
    <property type="molecule type" value="Genomic_DNA"/>
</dbReference>
<dbReference type="GO" id="GO:0004125">
    <property type="term" value="F:L-seryl-tRNA(Sec) selenium transferase activity"/>
    <property type="evidence" value="ECO:0007669"/>
    <property type="project" value="UniProtKB-UniRule"/>
</dbReference>
<keyword evidence="4 8" id="KW-0663">Pyridoxal phosphate</keyword>
<feature type="domain" description="L-seryl-tRNA selenium transferase N-terminal" evidence="10">
    <location>
        <begin position="6"/>
        <end position="45"/>
    </location>
</feature>
<organism evidence="11 12">
    <name type="scientific">Eubacterium pyruvativorans</name>
    <dbReference type="NCBI Taxonomy" id="155865"/>
    <lineage>
        <taxon>Bacteria</taxon>
        <taxon>Bacillati</taxon>
        <taxon>Bacillota</taxon>
        <taxon>Clostridia</taxon>
        <taxon>Eubacteriales</taxon>
        <taxon>Eubacteriaceae</taxon>
        <taxon>Eubacterium</taxon>
    </lineage>
</organism>
<comment type="subcellular location">
    <subcellularLocation>
        <location evidence="8">Cytoplasm</location>
    </subcellularLocation>
</comment>
<evidence type="ECO:0000256" key="2">
    <source>
        <dbReference type="ARBA" id="ARBA00022490"/>
    </source>
</evidence>
<comment type="cofactor">
    <cofactor evidence="1 8 9">
        <name>pyridoxal 5'-phosphate</name>
        <dbReference type="ChEBI" id="CHEBI:597326"/>
    </cofactor>
</comment>
<evidence type="ECO:0000256" key="6">
    <source>
        <dbReference type="ARBA" id="ARBA00023266"/>
    </source>
</evidence>
<dbReference type="OrthoDB" id="9787096at2"/>
<dbReference type="Pfam" id="PF12390">
    <property type="entry name" value="Se-cys_synth_N"/>
    <property type="match status" value="1"/>
</dbReference>
<comment type="similarity">
    <text evidence="7 8">Belongs to the SelA family.</text>
</comment>
<dbReference type="GO" id="GO:0001514">
    <property type="term" value="P:selenocysteine incorporation"/>
    <property type="evidence" value="ECO:0007669"/>
    <property type="project" value="UniProtKB-UniRule"/>
</dbReference>
<gene>
    <name evidence="8" type="primary">selA</name>
    <name evidence="11" type="ORF">SAMN05216508_10617</name>
</gene>
<dbReference type="PANTHER" id="PTHR32328:SF0">
    <property type="entry name" value="L-SERYL-TRNA(SEC) SELENIUM TRANSFERASE"/>
    <property type="match status" value="1"/>
</dbReference>
<keyword evidence="3 8" id="KW-0808">Transferase</keyword>
<comment type="function">
    <text evidence="8">Converts seryl-tRNA(Sec) to selenocysteinyl-tRNA(Sec) required for selenoprotein biosynthesis.</text>
</comment>
<evidence type="ECO:0000256" key="8">
    <source>
        <dbReference type="HAMAP-Rule" id="MF_00423"/>
    </source>
</evidence>
<reference evidence="11 12" key="1">
    <citation type="submission" date="2016-10" db="EMBL/GenBank/DDBJ databases">
        <authorList>
            <person name="de Groot N.N."/>
        </authorList>
    </citation>
    <scope>NUCLEOTIDE SEQUENCE [LARGE SCALE GENOMIC DNA]</scope>
    <source>
        <strain evidence="11 12">KHGC13</strain>
    </source>
</reference>
<dbReference type="PANTHER" id="PTHR32328">
    <property type="entry name" value="L-SERYL-TRNA(SEC) SELENIUM TRANSFERASE"/>
    <property type="match status" value="1"/>
</dbReference>
<evidence type="ECO:0000259" key="10">
    <source>
        <dbReference type="Pfam" id="PF12390"/>
    </source>
</evidence>
<dbReference type="Pfam" id="PF03841">
    <property type="entry name" value="SelA"/>
    <property type="match status" value="1"/>
</dbReference>
<dbReference type="GO" id="GO:0001717">
    <property type="term" value="P:conversion of seryl-tRNAsec to selenocys-tRNAsec"/>
    <property type="evidence" value="ECO:0007669"/>
    <property type="project" value="UniProtKB-UniRule"/>
</dbReference>
<dbReference type="GO" id="GO:0005737">
    <property type="term" value="C:cytoplasm"/>
    <property type="evidence" value="ECO:0007669"/>
    <property type="project" value="UniProtKB-SubCell"/>
</dbReference>
<dbReference type="InterPro" id="IPR015424">
    <property type="entry name" value="PyrdxlP-dep_Trfase"/>
</dbReference>
<evidence type="ECO:0000313" key="12">
    <source>
        <dbReference type="Proteomes" id="UP000198817"/>
    </source>
</evidence>
<evidence type="ECO:0000256" key="1">
    <source>
        <dbReference type="ARBA" id="ARBA00001933"/>
    </source>
</evidence>
<protein>
    <recommendedName>
        <fullName evidence="8">L-seryl-tRNA(Sec) selenium transferase</fullName>
        <ecNumber evidence="8">2.9.1.1</ecNumber>
    </recommendedName>
    <alternativeName>
        <fullName evidence="8">Selenocysteine synthase</fullName>
        <shortName evidence="8">Sec synthase</shortName>
    </alternativeName>
    <alternativeName>
        <fullName evidence="8">Selenocysteinyl-tRNA(Sec) synthase</fullName>
    </alternativeName>
</protein>
<dbReference type="EC" id="2.9.1.1" evidence="8"/>
<dbReference type="STRING" id="155865.SAMN05216515_10717"/>
<dbReference type="UniPathway" id="UPA00906">
    <property type="reaction ID" value="UER00896"/>
</dbReference>
<keyword evidence="2 8" id="KW-0963">Cytoplasm</keyword>
<evidence type="ECO:0000256" key="9">
    <source>
        <dbReference type="PIRSR" id="PIRSR618319-50"/>
    </source>
</evidence>
<dbReference type="InterPro" id="IPR025862">
    <property type="entry name" value="SelA_trans_N_dom"/>
</dbReference>
<dbReference type="Gene3D" id="3.40.640.10">
    <property type="entry name" value="Type I PLP-dependent aspartate aminotransferase-like (Major domain)"/>
    <property type="match status" value="1"/>
</dbReference>
<dbReference type="Proteomes" id="UP000198817">
    <property type="component" value="Unassembled WGS sequence"/>
</dbReference>
<evidence type="ECO:0000256" key="4">
    <source>
        <dbReference type="ARBA" id="ARBA00022898"/>
    </source>
</evidence>
<proteinExistence type="inferred from homology"/>
<dbReference type="Gene3D" id="3.90.1150.180">
    <property type="match status" value="1"/>
</dbReference>
<keyword evidence="6 8" id="KW-0711">Selenium</keyword>
<comment type="pathway">
    <text evidence="8">Aminoacyl-tRNA biosynthesis; selenocysteinyl-tRNA(Sec) biosynthesis; selenocysteinyl-tRNA(Sec) from L-seryl-tRNA(Sec) (bacterial route): step 1/1.</text>
</comment>
<dbReference type="HAMAP" id="MF_00423">
    <property type="entry name" value="SelA"/>
    <property type="match status" value="1"/>
</dbReference>
<dbReference type="InterPro" id="IPR004534">
    <property type="entry name" value="SelA_trans"/>
</dbReference>
<evidence type="ECO:0000256" key="3">
    <source>
        <dbReference type="ARBA" id="ARBA00022679"/>
    </source>
</evidence>
<dbReference type="SUPFAM" id="SSF53383">
    <property type="entry name" value="PLP-dependent transferases"/>
    <property type="match status" value="1"/>
</dbReference>
<evidence type="ECO:0000313" key="11">
    <source>
        <dbReference type="EMBL" id="SFU46143.1"/>
    </source>
</evidence>
<sequence length="463" mass="51079">MNRELLRRLPKVDEILNDPEVADQIASMPHEQAVDVVRSVLDEKRRAILSGEETSEDFVSHDRVMRDVTEHIIFSCRKSLRPVVNGTGVILHTNLGRAELSKKAKQAVAEVADRYSTLEYDPEAGHRGSRHTHVEGIIRKITGAEACMVVNNNAAATMIVLAAIGAGKEMIVSRGELVEIGGAFRIPDIMEQSGATLREVGTTNKTRLKDYENAITENTGALMKVHTSNYRVIGFTEDVPVEDLADLGRKRGLPVIYDLGGGLMVDLTDRGIDEPTVEYGMKSGADVILFSGDKLLGGPQAGIIIGKKKYIDRMKKHPLARILRVDKMTLAGLEATFEQYYDPEEAKRSIPVLRMLTRSKEDLTRDAERMRAKILERVPDAEVAVERSMGMIGGGTTPGILLEGAAAVLSSRKRSAAYIEEQLRLGDLPIIVRVHENRIVIDMRTVSEPEQDMIAEKLAEILA</sequence>
<dbReference type="InterPro" id="IPR018319">
    <property type="entry name" value="SelA-like"/>
</dbReference>
<accession>A0A1I7GCI9</accession>
<keyword evidence="12" id="KW-1185">Reference proteome</keyword>
<dbReference type="InterPro" id="IPR015421">
    <property type="entry name" value="PyrdxlP-dep_Trfase_major"/>
</dbReference>
<evidence type="ECO:0000256" key="7">
    <source>
        <dbReference type="ARBA" id="ARBA00044507"/>
    </source>
</evidence>
<keyword evidence="5 8" id="KW-0648">Protein biosynthesis</keyword>
<feature type="modified residue" description="N6-(pyridoxal phosphate)lysine" evidence="8 9">
    <location>
        <position position="294"/>
    </location>
</feature>
<dbReference type="NCBIfam" id="TIGR00474">
    <property type="entry name" value="selA"/>
    <property type="match status" value="1"/>
</dbReference>
<name>A0A1I7GCI9_9FIRM</name>
<dbReference type="RefSeq" id="WP_090470663.1">
    <property type="nucleotide sequence ID" value="NZ_FOWF01000007.1"/>
</dbReference>